<feature type="compositionally biased region" description="Low complexity" evidence="1">
    <location>
        <begin position="201"/>
        <end position="219"/>
    </location>
</feature>
<dbReference type="SUPFAM" id="SSF55073">
    <property type="entry name" value="Nucleotide cyclase"/>
    <property type="match status" value="1"/>
</dbReference>
<dbReference type="EMBL" id="BSUZ01000001">
    <property type="protein sequence ID" value="GMA88710.1"/>
    <property type="molecule type" value="Genomic_DNA"/>
</dbReference>
<dbReference type="Proteomes" id="UP001157017">
    <property type="component" value="Unassembled WGS sequence"/>
</dbReference>
<reference evidence="4" key="1">
    <citation type="journal article" date="2019" name="Int. J. Syst. Evol. Microbiol.">
        <title>The Global Catalogue of Microorganisms (GCM) 10K type strain sequencing project: providing services to taxonomists for standard genome sequencing and annotation.</title>
        <authorList>
            <consortium name="The Broad Institute Genomics Platform"/>
            <consortium name="The Broad Institute Genome Sequencing Center for Infectious Disease"/>
            <person name="Wu L."/>
            <person name="Ma J."/>
        </authorList>
    </citation>
    <scope>NUCLEOTIDE SEQUENCE [LARGE SCALE GENOMIC DNA]</scope>
    <source>
        <strain evidence="4">NBRC 108730</strain>
    </source>
</reference>
<dbReference type="Pfam" id="PF00990">
    <property type="entry name" value="GGDEF"/>
    <property type="match status" value="1"/>
</dbReference>
<gene>
    <name evidence="3" type="ORF">GCM10025868_39600</name>
</gene>
<proteinExistence type="predicted"/>
<evidence type="ECO:0000259" key="2">
    <source>
        <dbReference type="PROSITE" id="PS50887"/>
    </source>
</evidence>
<dbReference type="CDD" id="cd01949">
    <property type="entry name" value="GGDEF"/>
    <property type="match status" value="1"/>
</dbReference>
<evidence type="ECO:0000313" key="4">
    <source>
        <dbReference type="Proteomes" id="UP001157017"/>
    </source>
</evidence>
<dbReference type="NCBIfam" id="TIGR00254">
    <property type="entry name" value="GGDEF"/>
    <property type="match status" value="1"/>
</dbReference>
<protein>
    <recommendedName>
        <fullName evidence="2">GGDEF domain-containing protein</fullName>
    </recommendedName>
</protein>
<accession>A0ABQ6JKC5</accession>
<evidence type="ECO:0000256" key="1">
    <source>
        <dbReference type="SAM" id="MobiDB-lite"/>
    </source>
</evidence>
<keyword evidence="4" id="KW-1185">Reference proteome</keyword>
<dbReference type="InterPro" id="IPR043128">
    <property type="entry name" value="Rev_trsase/Diguanyl_cyclase"/>
</dbReference>
<name>A0ABQ6JKC5_9ACTN</name>
<feature type="region of interest" description="Disordered" evidence="1">
    <location>
        <begin position="200"/>
        <end position="219"/>
    </location>
</feature>
<feature type="domain" description="GGDEF" evidence="2">
    <location>
        <begin position="16"/>
        <end position="148"/>
    </location>
</feature>
<comment type="caution">
    <text evidence="3">The sequence shown here is derived from an EMBL/GenBank/DDBJ whole genome shotgun (WGS) entry which is preliminary data.</text>
</comment>
<evidence type="ECO:0000313" key="3">
    <source>
        <dbReference type="EMBL" id="GMA88710.1"/>
    </source>
</evidence>
<dbReference type="PANTHER" id="PTHR46663:SF2">
    <property type="entry name" value="GGDEF DOMAIN-CONTAINING PROTEIN"/>
    <property type="match status" value="1"/>
</dbReference>
<dbReference type="PANTHER" id="PTHR46663">
    <property type="entry name" value="DIGUANYLATE CYCLASE DGCT-RELATED"/>
    <property type="match status" value="1"/>
</dbReference>
<sequence>MHEATHAIADSARTGEPCALFLLDLDRFKEVNDALGHQVGDAVLRAVATRLTGALRPEDLVARLGGDEFAVLLRRVRDVEAALEVAVRLQAALDVPLEIDGQAIDLEGSIGVALVPDHADAYEVLFTRADIAMYLAKHERTGVEVYESSRDESSASRMGIISGLRTAIERGQARACTTSRRRRSTRSGWSASRRWCAGGTPCAASCRPTSSSPSPSSRA</sequence>
<dbReference type="PROSITE" id="PS50887">
    <property type="entry name" value="GGDEF"/>
    <property type="match status" value="1"/>
</dbReference>
<organism evidence="3 4">
    <name type="scientific">Angustibacter aerolatus</name>
    <dbReference type="NCBI Taxonomy" id="1162965"/>
    <lineage>
        <taxon>Bacteria</taxon>
        <taxon>Bacillati</taxon>
        <taxon>Actinomycetota</taxon>
        <taxon>Actinomycetes</taxon>
        <taxon>Kineosporiales</taxon>
        <taxon>Kineosporiaceae</taxon>
    </lineage>
</organism>
<dbReference type="Gene3D" id="3.30.70.270">
    <property type="match status" value="1"/>
</dbReference>
<dbReference type="InterPro" id="IPR029787">
    <property type="entry name" value="Nucleotide_cyclase"/>
</dbReference>
<dbReference type="InterPro" id="IPR000160">
    <property type="entry name" value="GGDEF_dom"/>
</dbReference>
<dbReference type="InterPro" id="IPR052163">
    <property type="entry name" value="DGC-Regulatory_Protein"/>
</dbReference>
<dbReference type="SMART" id="SM00267">
    <property type="entry name" value="GGDEF"/>
    <property type="match status" value="1"/>
</dbReference>